<dbReference type="RefSeq" id="WP_185130336.1">
    <property type="nucleotide sequence ID" value="NZ_JACJVO010000021.1"/>
</dbReference>
<organism evidence="1 2">
    <name type="scientific">Cohnella zeiphila</name>
    <dbReference type="NCBI Taxonomy" id="2761120"/>
    <lineage>
        <taxon>Bacteria</taxon>
        <taxon>Bacillati</taxon>
        <taxon>Bacillota</taxon>
        <taxon>Bacilli</taxon>
        <taxon>Bacillales</taxon>
        <taxon>Paenibacillaceae</taxon>
        <taxon>Cohnella</taxon>
    </lineage>
</organism>
<sequence>MSKLDGNERWKSKMLLTEHQEQFEARKEQKPAQRQTEDERFLVRDYIVLPHMLTIADNSQRGNQSTANPLRSLIDIFLQTLMNRISGEMQSIVRELTRRNIRVSQDEHVDDIYYYQVRCRGFVEKVGYTREVMRSEIRVKMKKLTEEILRPIFVQKE</sequence>
<evidence type="ECO:0000313" key="2">
    <source>
        <dbReference type="Proteomes" id="UP000564644"/>
    </source>
</evidence>
<protein>
    <submittedName>
        <fullName evidence="1">Uncharacterized protein</fullName>
    </submittedName>
</protein>
<comment type="caution">
    <text evidence="1">The sequence shown here is derived from an EMBL/GenBank/DDBJ whole genome shotgun (WGS) entry which is preliminary data.</text>
</comment>
<dbReference type="Pfam" id="PF26325">
    <property type="entry name" value="YhjD"/>
    <property type="match status" value="1"/>
</dbReference>
<dbReference type="AlphaFoldDB" id="A0A7X0SMI8"/>
<proteinExistence type="predicted"/>
<name>A0A7X0SMI8_9BACL</name>
<dbReference type="Proteomes" id="UP000564644">
    <property type="component" value="Unassembled WGS sequence"/>
</dbReference>
<evidence type="ECO:0000313" key="1">
    <source>
        <dbReference type="EMBL" id="MBB6732676.1"/>
    </source>
</evidence>
<gene>
    <name evidence="1" type="ORF">H7C18_17275</name>
</gene>
<reference evidence="1 2" key="1">
    <citation type="submission" date="2020-08" db="EMBL/GenBank/DDBJ databases">
        <title>Cohnella phylogeny.</title>
        <authorList>
            <person name="Dunlap C."/>
        </authorList>
    </citation>
    <scope>NUCLEOTIDE SEQUENCE [LARGE SCALE GENOMIC DNA]</scope>
    <source>
        <strain evidence="1 2">CBP 2801</strain>
    </source>
</reference>
<dbReference type="InterPro" id="IPR058600">
    <property type="entry name" value="YhjD-like"/>
</dbReference>
<dbReference type="EMBL" id="JACJVO010000021">
    <property type="protein sequence ID" value="MBB6732676.1"/>
    <property type="molecule type" value="Genomic_DNA"/>
</dbReference>
<accession>A0A7X0SMI8</accession>
<keyword evidence="2" id="KW-1185">Reference proteome</keyword>